<dbReference type="Gene3D" id="3.20.20.100">
    <property type="entry name" value="NADP-dependent oxidoreductase domain"/>
    <property type="match status" value="1"/>
</dbReference>
<reference evidence="3" key="2">
    <citation type="submission" date="2015-01" db="EMBL/GenBank/DDBJ databases">
        <title>Evolutionary Origins and Diversification of the Mycorrhizal Mutualists.</title>
        <authorList>
            <consortium name="DOE Joint Genome Institute"/>
            <consortium name="Mycorrhizal Genomics Consortium"/>
            <person name="Kohler A."/>
            <person name="Kuo A."/>
            <person name="Nagy L.G."/>
            <person name="Floudas D."/>
            <person name="Copeland A."/>
            <person name="Barry K.W."/>
            <person name="Cichocki N."/>
            <person name="Veneault-Fourrey C."/>
            <person name="LaButti K."/>
            <person name="Lindquist E.A."/>
            <person name="Lipzen A."/>
            <person name="Lundell T."/>
            <person name="Morin E."/>
            <person name="Murat C."/>
            <person name="Riley R."/>
            <person name="Ohm R."/>
            <person name="Sun H."/>
            <person name="Tunlid A."/>
            <person name="Henrissat B."/>
            <person name="Grigoriev I.V."/>
            <person name="Hibbett D.S."/>
            <person name="Martin F."/>
        </authorList>
    </citation>
    <scope>NUCLEOTIDE SEQUENCE [LARGE SCALE GENOMIC DNA]</scope>
    <source>
        <strain evidence="3">F 1598</strain>
    </source>
</reference>
<dbReference type="Proteomes" id="UP000054166">
    <property type="component" value="Unassembled WGS sequence"/>
</dbReference>
<dbReference type="GO" id="GO:0005829">
    <property type="term" value="C:cytosol"/>
    <property type="evidence" value="ECO:0007669"/>
    <property type="project" value="TreeGrafter"/>
</dbReference>
<protein>
    <recommendedName>
        <fullName evidence="1">NADP-dependent oxidoreductase domain-containing protein</fullName>
    </recommendedName>
</protein>
<evidence type="ECO:0000313" key="2">
    <source>
        <dbReference type="EMBL" id="KIM83887.1"/>
    </source>
</evidence>
<accession>A0A0C3C2T2</accession>
<sequence>MVVRLDAPQPTFALPPIDQIPDEVEDKPKSGLPLEILGPFRFPALVFGAASFSHQYNDDDHLASFTPLRTVRLALRYGICSFDTSAYYGPSEIVLGAALKALQKEFPRSSYKLTTKCGRYGSTHADFDYSPATIRASVNRSLARMHTEYLDAVYLHDVEFVCTPVGPNEFGDKIVALNEEMEVYGLGEGDEGKIWGEGDHKILEAVVELRKMQEEGLIRRIGITGVEHNRKSRKFNY</sequence>
<dbReference type="InterPro" id="IPR036812">
    <property type="entry name" value="NAD(P)_OxRdtase_dom_sf"/>
</dbReference>
<dbReference type="GO" id="GO:0070485">
    <property type="term" value="P:dehydro-D-arabinono-1,4-lactone biosynthetic process"/>
    <property type="evidence" value="ECO:0007669"/>
    <property type="project" value="TreeGrafter"/>
</dbReference>
<name>A0A0C3C2T2_PILCF</name>
<dbReference type="EMBL" id="KN832989">
    <property type="protein sequence ID" value="KIM83887.1"/>
    <property type="molecule type" value="Genomic_DNA"/>
</dbReference>
<dbReference type="AlphaFoldDB" id="A0A0C3C2T2"/>
<dbReference type="SUPFAM" id="SSF51430">
    <property type="entry name" value="NAD(P)-linked oxidoreductase"/>
    <property type="match status" value="1"/>
</dbReference>
<dbReference type="PANTHER" id="PTHR42686">
    <property type="entry name" value="GH17980P-RELATED"/>
    <property type="match status" value="1"/>
</dbReference>
<dbReference type="HOGENOM" id="CLU_1171006_0_0_1"/>
<dbReference type="InterPro" id="IPR023210">
    <property type="entry name" value="NADP_OxRdtase_dom"/>
</dbReference>
<organism evidence="2 3">
    <name type="scientific">Piloderma croceum (strain F 1598)</name>
    <dbReference type="NCBI Taxonomy" id="765440"/>
    <lineage>
        <taxon>Eukaryota</taxon>
        <taxon>Fungi</taxon>
        <taxon>Dikarya</taxon>
        <taxon>Basidiomycota</taxon>
        <taxon>Agaricomycotina</taxon>
        <taxon>Agaricomycetes</taxon>
        <taxon>Agaricomycetidae</taxon>
        <taxon>Atheliales</taxon>
        <taxon>Atheliaceae</taxon>
        <taxon>Piloderma</taxon>
    </lineage>
</organism>
<reference evidence="2 3" key="1">
    <citation type="submission" date="2014-04" db="EMBL/GenBank/DDBJ databases">
        <authorList>
            <consortium name="DOE Joint Genome Institute"/>
            <person name="Kuo A."/>
            <person name="Tarkka M."/>
            <person name="Buscot F."/>
            <person name="Kohler A."/>
            <person name="Nagy L.G."/>
            <person name="Floudas D."/>
            <person name="Copeland A."/>
            <person name="Barry K.W."/>
            <person name="Cichocki N."/>
            <person name="Veneault-Fourrey C."/>
            <person name="LaButti K."/>
            <person name="Lindquist E.A."/>
            <person name="Lipzen A."/>
            <person name="Lundell T."/>
            <person name="Morin E."/>
            <person name="Murat C."/>
            <person name="Sun H."/>
            <person name="Tunlid A."/>
            <person name="Henrissat B."/>
            <person name="Grigoriev I.V."/>
            <person name="Hibbett D.S."/>
            <person name="Martin F."/>
            <person name="Nordberg H.P."/>
            <person name="Cantor M.N."/>
            <person name="Hua S.X."/>
        </authorList>
    </citation>
    <scope>NUCLEOTIDE SEQUENCE [LARGE SCALE GENOMIC DNA]</scope>
    <source>
        <strain evidence="2 3">F 1598</strain>
    </source>
</reference>
<evidence type="ECO:0000259" key="1">
    <source>
        <dbReference type="Pfam" id="PF00248"/>
    </source>
</evidence>
<dbReference type="PANTHER" id="PTHR42686:SF1">
    <property type="entry name" value="GH17980P-RELATED"/>
    <property type="match status" value="1"/>
</dbReference>
<dbReference type="InParanoid" id="A0A0C3C2T2"/>
<dbReference type="GO" id="GO:0045290">
    <property type="term" value="F:D-arabinose 1-dehydrogenase [NAD(P)+] activity"/>
    <property type="evidence" value="ECO:0007669"/>
    <property type="project" value="TreeGrafter"/>
</dbReference>
<dbReference type="InterPro" id="IPR020471">
    <property type="entry name" value="AKR"/>
</dbReference>
<evidence type="ECO:0000313" key="3">
    <source>
        <dbReference type="Proteomes" id="UP000054166"/>
    </source>
</evidence>
<dbReference type="Pfam" id="PF00248">
    <property type="entry name" value="Aldo_ket_red"/>
    <property type="match status" value="1"/>
</dbReference>
<dbReference type="STRING" id="765440.A0A0C3C2T2"/>
<gene>
    <name evidence="2" type="ORF">PILCRDRAFT_818903</name>
</gene>
<proteinExistence type="predicted"/>
<feature type="domain" description="NADP-dependent oxidoreductase" evidence="1">
    <location>
        <begin position="45"/>
        <end position="228"/>
    </location>
</feature>
<keyword evidence="3" id="KW-1185">Reference proteome</keyword>
<dbReference type="OrthoDB" id="5286008at2759"/>